<evidence type="ECO:0000313" key="1">
    <source>
        <dbReference type="EMBL" id="REF99780.1"/>
    </source>
</evidence>
<protein>
    <submittedName>
        <fullName evidence="1">Ethanolamine utilization protein EutA</fullName>
    </submittedName>
</protein>
<sequence>MTGVVDDEHFDGEPDDYAMWAVDNVILNSVGVDVGSATTQIAFSRLHLKRHSADLTSRYVVVSRELVFDGGVRLTPYVDGDLIDALALGEMLDAAYAGSGWTADDIDTGAVILTGEALRRANSEAIAQVVARRAGQLVCATAGHHMEALLAAYGSGAVRQSHDEGSVILNIDIGGGTTKLTLVDAGRVVGTAAFLVGGRLVAVDGDGRLIRLEPGGVRHAAAAGFDWALGAAVAPADLAAVGEHLAQELADAVGGRPDLFLTPPLAVPARVDGVVVSGGVSAYLHGRETREFGDLGPSLAAGLKRRFDEGVFPGPLRVGEEAIRATVVGASEHTVQLSGLTGYVSDPDASLPRRNLPVAHVPAAELDEAALAASIRCAFETRDLADPDREAVLAFTWRGEPRYRRIAALARAVVVGLGDRAVAGRTVYLLVDGDIAMTVGRILVDELGVGASLVVLDGIQLRAFDHVDLGRPRPISGNVPITIKSLAFGHGHV</sequence>
<proteinExistence type="predicted"/>
<keyword evidence="2" id="KW-1185">Reference proteome</keyword>
<dbReference type="RefSeq" id="WP_116070917.1">
    <property type="nucleotide sequence ID" value="NZ_BONB01000073.1"/>
</dbReference>
<dbReference type="InterPro" id="IPR043129">
    <property type="entry name" value="ATPase_NBD"/>
</dbReference>
<dbReference type="AlphaFoldDB" id="A0A3E0A0T0"/>
<accession>A0A3E0A0T0</accession>
<comment type="caution">
    <text evidence="1">The sequence shown here is derived from an EMBL/GenBank/DDBJ whole genome shotgun (WGS) entry which is preliminary data.</text>
</comment>
<gene>
    <name evidence="1" type="ORF">DFJ67_5824</name>
</gene>
<dbReference type="InterPro" id="IPR009377">
    <property type="entry name" value="EutA"/>
</dbReference>
<dbReference type="Pfam" id="PF06277">
    <property type="entry name" value="EutA"/>
    <property type="match status" value="1"/>
</dbReference>
<dbReference type="PIRSF" id="PIRSF012293">
    <property type="entry name" value="EutA"/>
    <property type="match status" value="1"/>
</dbReference>
<dbReference type="OrthoDB" id="1542at2"/>
<organism evidence="1 2">
    <name type="scientific">Asanoa ferruginea</name>
    <dbReference type="NCBI Taxonomy" id="53367"/>
    <lineage>
        <taxon>Bacteria</taxon>
        <taxon>Bacillati</taxon>
        <taxon>Actinomycetota</taxon>
        <taxon>Actinomycetes</taxon>
        <taxon>Micromonosporales</taxon>
        <taxon>Micromonosporaceae</taxon>
        <taxon>Asanoa</taxon>
    </lineage>
</organism>
<reference evidence="1 2" key="1">
    <citation type="submission" date="2018-08" db="EMBL/GenBank/DDBJ databases">
        <title>Sequencing the genomes of 1000 actinobacteria strains.</title>
        <authorList>
            <person name="Klenk H.-P."/>
        </authorList>
    </citation>
    <scope>NUCLEOTIDE SEQUENCE [LARGE SCALE GENOMIC DNA]</scope>
    <source>
        <strain evidence="1 2">DSM 44099</strain>
    </source>
</reference>
<dbReference type="SUPFAM" id="SSF53067">
    <property type="entry name" value="Actin-like ATPase domain"/>
    <property type="match status" value="1"/>
</dbReference>
<evidence type="ECO:0000313" key="2">
    <source>
        <dbReference type="Proteomes" id="UP000256913"/>
    </source>
</evidence>
<dbReference type="EMBL" id="QUMQ01000001">
    <property type="protein sequence ID" value="REF99780.1"/>
    <property type="molecule type" value="Genomic_DNA"/>
</dbReference>
<name>A0A3E0A0T0_9ACTN</name>
<dbReference type="Proteomes" id="UP000256913">
    <property type="component" value="Unassembled WGS sequence"/>
</dbReference>